<evidence type="ECO:0000256" key="1">
    <source>
        <dbReference type="SAM" id="MobiDB-lite"/>
    </source>
</evidence>
<reference evidence="2" key="1">
    <citation type="submission" date="2023-03" db="EMBL/GenBank/DDBJ databases">
        <title>Massive genome expansion in bonnet fungi (Mycena s.s.) driven by repeated elements and novel gene families across ecological guilds.</title>
        <authorList>
            <consortium name="Lawrence Berkeley National Laboratory"/>
            <person name="Harder C.B."/>
            <person name="Miyauchi S."/>
            <person name="Viragh M."/>
            <person name="Kuo A."/>
            <person name="Thoen E."/>
            <person name="Andreopoulos B."/>
            <person name="Lu D."/>
            <person name="Skrede I."/>
            <person name="Drula E."/>
            <person name="Henrissat B."/>
            <person name="Morin E."/>
            <person name="Kohler A."/>
            <person name="Barry K."/>
            <person name="LaButti K."/>
            <person name="Morin E."/>
            <person name="Salamov A."/>
            <person name="Lipzen A."/>
            <person name="Mereny Z."/>
            <person name="Hegedus B."/>
            <person name="Baldrian P."/>
            <person name="Stursova M."/>
            <person name="Weitz H."/>
            <person name="Taylor A."/>
            <person name="Grigoriev I.V."/>
            <person name="Nagy L.G."/>
            <person name="Martin F."/>
            <person name="Kauserud H."/>
        </authorList>
    </citation>
    <scope>NUCLEOTIDE SEQUENCE</scope>
    <source>
        <strain evidence="2">CBHHK173m</strain>
    </source>
</reference>
<feature type="region of interest" description="Disordered" evidence="1">
    <location>
        <begin position="96"/>
        <end position="126"/>
    </location>
</feature>
<evidence type="ECO:0000313" key="2">
    <source>
        <dbReference type="EMBL" id="KAJ7079977.1"/>
    </source>
</evidence>
<dbReference type="Proteomes" id="UP001222325">
    <property type="component" value="Unassembled WGS sequence"/>
</dbReference>
<feature type="compositionally biased region" description="Basic and acidic residues" evidence="1">
    <location>
        <begin position="106"/>
        <end position="126"/>
    </location>
</feature>
<gene>
    <name evidence="2" type="ORF">B0H15DRAFT_1025316</name>
</gene>
<evidence type="ECO:0000313" key="3">
    <source>
        <dbReference type="Proteomes" id="UP001222325"/>
    </source>
</evidence>
<accession>A0AAD6TUP5</accession>
<dbReference type="EMBL" id="JARJCN010000057">
    <property type="protein sequence ID" value="KAJ7079977.1"/>
    <property type="molecule type" value="Genomic_DNA"/>
</dbReference>
<sequence>MIRLLLGPAPQSHMISRTHSPTMATSSRPPPPPAPIYASLCHMLRRPPAQTAYMARVVTRVPCALPSSELRQGLGFALMWTWWLGRHQYELLDGAATSTSSSTALDGERPTPSRDGDRRRRAEERS</sequence>
<organism evidence="2 3">
    <name type="scientific">Mycena belliarum</name>
    <dbReference type="NCBI Taxonomy" id="1033014"/>
    <lineage>
        <taxon>Eukaryota</taxon>
        <taxon>Fungi</taxon>
        <taxon>Dikarya</taxon>
        <taxon>Basidiomycota</taxon>
        <taxon>Agaricomycotina</taxon>
        <taxon>Agaricomycetes</taxon>
        <taxon>Agaricomycetidae</taxon>
        <taxon>Agaricales</taxon>
        <taxon>Marasmiineae</taxon>
        <taxon>Mycenaceae</taxon>
        <taxon>Mycena</taxon>
    </lineage>
</organism>
<name>A0AAD6TUP5_9AGAR</name>
<keyword evidence="3" id="KW-1185">Reference proteome</keyword>
<proteinExistence type="predicted"/>
<feature type="region of interest" description="Disordered" evidence="1">
    <location>
        <begin position="1"/>
        <end position="34"/>
    </location>
</feature>
<protein>
    <submittedName>
        <fullName evidence="2">Uncharacterized protein</fullName>
    </submittedName>
</protein>
<comment type="caution">
    <text evidence="2">The sequence shown here is derived from an EMBL/GenBank/DDBJ whole genome shotgun (WGS) entry which is preliminary data.</text>
</comment>
<dbReference type="AlphaFoldDB" id="A0AAD6TUP5"/>